<evidence type="ECO:0000256" key="3">
    <source>
        <dbReference type="ARBA" id="ARBA00022989"/>
    </source>
</evidence>
<dbReference type="GO" id="GO:0016853">
    <property type="term" value="F:isomerase activity"/>
    <property type="evidence" value="ECO:0007669"/>
    <property type="project" value="UniProtKB-KW"/>
</dbReference>
<keyword evidence="8" id="KW-0413">Isomerase</keyword>
<keyword evidence="2 5" id="KW-0812">Transmembrane</keyword>
<evidence type="ECO:0000256" key="2">
    <source>
        <dbReference type="ARBA" id="ARBA00022692"/>
    </source>
</evidence>
<evidence type="ECO:0000313" key="8">
    <source>
        <dbReference type="EMBL" id="CAD2091745.1"/>
    </source>
</evidence>
<dbReference type="PANTHER" id="PTHR46426:SF1">
    <property type="entry name" value="PROTEIN DISULFIDE-ISOMERASE TMX3"/>
    <property type="match status" value="1"/>
</dbReference>
<comment type="subcellular location">
    <subcellularLocation>
        <location evidence="1">Membrane</location>
        <topology evidence="1">Single-pass membrane protein</topology>
    </subcellularLocation>
</comment>
<evidence type="ECO:0000256" key="4">
    <source>
        <dbReference type="ARBA" id="ARBA00023136"/>
    </source>
</evidence>
<dbReference type="GO" id="GO:0005783">
    <property type="term" value="C:endoplasmic reticulum"/>
    <property type="evidence" value="ECO:0007669"/>
    <property type="project" value="TreeGrafter"/>
</dbReference>
<dbReference type="Gene3D" id="3.40.30.10">
    <property type="entry name" value="Glutaredoxin"/>
    <property type="match status" value="2"/>
</dbReference>
<keyword evidence="4 5" id="KW-0472">Membrane</keyword>
<accession>A0A6V7S4H2</accession>
<dbReference type="Pfam" id="PF00085">
    <property type="entry name" value="Thioredoxin"/>
    <property type="match status" value="1"/>
</dbReference>
<dbReference type="SUPFAM" id="SSF52833">
    <property type="entry name" value="Thioredoxin-like"/>
    <property type="match status" value="2"/>
</dbReference>
<dbReference type="VEuPathDB" id="PlasmoDB:PVBDA_0902530"/>
<dbReference type="GO" id="GO:0016020">
    <property type="term" value="C:membrane"/>
    <property type="evidence" value="ECO:0007669"/>
    <property type="project" value="UniProtKB-SubCell"/>
</dbReference>
<protein>
    <submittedName>
        <fullName evidence="8">Protein disulfide-isomerase, putative</fullName>
    </submittedName>
</protein>
<dbReference type="InterPro" id="IPR036249">
    <property type="entry name" value="Thioredoxin-like_sf"/>
</dbReference>
<feature type="chain" id="PRO_5027935676" evidence="6">
    <location>
        <begin position="21"/>
        <end position="442"/>
    </location>
</feature>
<dbReference type="Proteomes" id="UP000515550">
    <property type="component" value="Chromosome PVBDA_09"/>
</dbReference>
<evidence type="ECO:0000259" key="7">
    <source>
        <dbReference type="PROSITE" id="PS51352"/>
    </source>
</evidence>
<evidence type="ECO:0000313" key="9">
    <source>
        <dbReference type="Proteomes" id="UP000515550"/>
    </source>
</evidence>
<dbReference type="Pfam" id="PF13848">
    <property type="entry name" value="Thioredoxin_6"/>
    <property type="match status" value="1"/>
</dbReference>
<reference evidence="8 9" key="1">
    <citation type="submission" date="2020-08" db="EMBL/GenBank/DDBJ databases">
        <authorList>
            <person name="Ramaprasad A."/>
        </authorList>
    </citation>
    <scope>NUCLEOTIDE SEQUENCE [LARGE SCALE GENOMIC DNA]</scope>
</reference>
<feature type="domain" description="Thioredoxin" evidence="7">
    <location>
        <begin position="18"/>
        <end position="174"/>
    </location>
</feature>
<dbReference type="PANTHER" id="PTHR46426">
    <property type="entry name" value="PROTEIN DISULFIDE-ISOMERASE TMX3"/>
    <property type="match status" value="1"/>
</dbReference>
<proteinExistence type="predicted"/>
<dbReference type="InterPro" id="IPR052250">
    <property type="entry name" value="PDI_TMX3"/>
</dbReference>
<dbReference type="PROSITE" id="PS51352">
    <property type="entry name" value="THIOREDOXIN_2"/>
    <property type="match status" value="1"/>
</dbReference>
<evidence type="ECO:0000256" key="1">
    <source>
        <dbReference type="ARBA" id="ARBA00004167"/>
    </source>
</evidence>
<dbReference type="AlphaFoldDB" id="A0A6V7S4H2"/>
<evidence type="ECO:0000256" key="5">
    <source>
        <dbReference type="SAM" id="Phobius"/>
    </source>
</evidence>
<dbReference type="CDD" id="cd02961">
    <property type="entry name" value="PDI_a_family"/>
    <property type="match status" value="1"/>
</dbReference>
<keyword evidence="6" id="KW-0732">Signal</keyword>
<organism evidence="8 9">
    <name type="scientific">Plasmodium vinckei brucechwatti</name>
    <dbReference type="NCBI Taxonomy" id="119398"/>
    <lineage>
        <taxon>Eukaryota</taxon>
        <taxon>Sar</taxon>
        <taxon>Alveolata</taxon>
        <taxon>Apicomplexa</taxon>
        <taxon>Aconoidasida</taxon>
        <taxon>Haemosporida</taxon>
        <taxon>Plasmodiidae</taxon>
        <taxon>Plasmodium</taxon>
        <taxon>Plasmodium (Vinckeia)</taxon>
    </lineage>
</organism>
<dbReference type="EMBL" id="LR865387">
    <property type="protein sequence ID" value="CAD2091745.1"/>
    <property type="molecule type" value="Genomic_DNA"/>
</dbReference>
<name>A0A6V7S4H2_PLAVN</name>
<evidence type="ECO:0000256" key="6">
    <source>
        <dbReference type="SAM" id="SignalP"/>
    </source>
</evidence>
<gene>
    <name evidence="8" type="ORF">PVBDA_0902530</name>
</gene>
<dbReference type="InterPro" id="IPR013766">
    <property type="entry name" value="Thioredoxin_domain"/>
</dbReference>
<feature type="signal peptide" evidence="6">
    <location>
        <begin position="1"/>
        <end position="20"/>
    </location>
</feature>
<feature type="transmembrane region" description="Helical" evidence="5">
    <location>
        <begin position="402"/>
        <end position="427"/>
    </location>
</feature>
<keyword evidence="3 5" id="KW-1133">Transmembrane helix</keyword>
<sequence length="442" mass="52815">MISIFFIYIFLYFFVCNINAKYSYPQNDILKVTSDNIQNVFELNEYWLVKFYAPQCVHCKRIWNKIINLRYDIQNDNKRKVYFGEVNCEDTNGRAICDKYNVSSVPQLKLFKGNEIISTFSNDINNELILKKWLYYTTTPIFHGIHSEGELNNYKTKDSLFLTCSENLNDNLIKVAKLYFEENYFLNIKNQELCTKLGIKDNSLHVQGVHDNFVSNINQMNFEELKHFVNKNRFPLVSKIDHHSFFSIRSSGNNLILLLIDFQNEPDKYIYQFTQHAKRHINLKEYIFAYIDGKYYEEVITKKEGNIDKIKYYIKNVHNLELYGVDSKKYPQIIVFSKNPRKYYFEDYFDIDHVQNIIEDIENKRIKPKMEEFTKMDILVIKIKKQIKYIIDKSFRTDIKSFIGFICAIIMIVFTLVLVFHTAYSFVSKPESEYKMETKKKK</sequence>